<dbReference type="Proteomes" id="UP000242525">
    <property type="component" value="Unassembled WGS sequence"/>
</dbReference>
<dbReference type="SMART" id="SM00355">
    <property type="entry name" value="ZnF_C2H2"/>
    <property type="match status" value="2"/>
</dbReference>
<evidence type="ECO:0000256" key="7">
    <source>
        <dbReference type="PROSITE-ProRule" id="PRU00042"/>
    </source>
</evidence>
<dbReference type="PANTHER" id="PTHR40626">
    <property type="entry name" value="MIP31509P"/>
    <property type="match status" value="1"/>
</dbReference>
<dbReference type="PROSITE" id="PS00028">
    <property type="entry name" value="ZINC_FINGER_C2H2_1"/>
    <property type="match status" value="2"/>
</dbReference>
<dbReference type="SUPFAM" id="SSF57667">
    <property type="entry name" value="beta-beta-alpha zinc fingers"/>
    <property type="match status" value="1"/>
</dbReference>
<protein>
    <submittedName>
        <fullName evidence="10">Similar to Saccharomyces cerevisiae YPR022C Putative transcription factor</fullName>
    </submittedName>
</protein>
<dbReference type="GO" id="GO:0006351">
    <property type="term" value="P:DNA-templated transcription"/>
    <property type="evidence" value="ECO:0007669"/>
    <property type="project" value="InterPro"/>
</dbReference>
<proteinExistence type="predicted"/>
<evidence type="ECO:0000259" key="9">
    <source>
        <dbReference type="PROSITE" id="PS50157"/>
    </source>
</evidence>
<comment type="subcellular location">
    <subcellularLocation>
        <location evidence="1">Nucleus</location>
    </subcellularLocation>
</comment>
<evidence type="ECO:0000256" key="2">
    <source>
        <dbReference type="ARBA" id="ARBA00022723"/>
    </source>
</evidence>
<dbReference type="InterPro" id="IPR007219">
    <property type="entry name" value="XnlR_reg_dom"/>
</dbReference>
<keyword evidence="6" id="KW-0539">Nucleus</keyword>
<feature type="region of interest" description="Disordered" evidence="8">
    <location>
        <begin position="1"/>
        <end position="45"/>
    </location>
</feature>
<feature type="region of interest" description="Disordered" evidence="8">
    <location>
        <begin position="113"/>
        <end position="142"/>
    </location>
</feature>
<dbReference type="PROSITE" id="PS50157">
    <property type="entry name" value="ZINC_FINGER_C2H2_2"/>
    <property type="match status" value="2"/>
</dbReference>
<dbReference type="GO" id="GO:0005634">
    <property type="term" value="C:nucleus"/>
    <property type="evidence" value="ECO:0007669"/>
    <property type="project" value="UniProtKB-SubCell"/>
</dbReference>
<evidence type="ECO:0000313" key="11">
    <source>
        <dbReference type="Proteomes" id="UP000242525"/>
    </source>
</evidence>
<dbReference type="EMBL" id="CCBN010000028">
    <property type="protein sequence ID" value="CDO58045.1"/>
    <property type="molecule type" value="Genomic_DNA"/>
</dbReference>
<feature type="compositionally biased region" description="Low complexity" evidence="8">
    <location>
        <begin position="670"/>
        <end position="688"/>
    </location>
</feature>
<feature type="compositionally biased region" description="Polar residues" evidence="8">
    <location>
        <begin position="119"/>
        <end position="133"/>
    </location>
</feature>
<dbReference type="Pfam" id="PF04082">
    <property type="entry name" value="Fungal_trans"/>
    <property type="match status" value="1"/>
</dbReference>
<keyword evidence="2" id="KW-0479">Metal-binding</keyword>
<dbReference type="InterPro" id="IPR013087">
    <property type="entry name" value="Znf_C2H2_type"/>
</dbReference>
<keyword evidence="5" id="KW-0862">Zinc</keyword>
<feature type="region of interest" description="Disordered" evidence="8">
    <location>
        <begin position="670"/>
        <end position="691"/>
    </location>
</feature>
<keyword evidence="11" id="KW-1185">Reference proteome</keyword>
<evidence type="ECO:0000256" key="1">
    <source>
        <dbReference type="ARBA" id="ARBA00004123"/>
    </source>
</evidence>
<dbReference type="PANTHER" id="PTHR40626:SF11">
    <property type="entry name" value="ZINC FINGER PROTEIN YPR022C"/>
    <property type="match status" value="1"/>
</dbReference>
<dbReference type="AlphaFoldDB" id="A0A0J9XK83"/>
<dbReference type="InterPro" id="IPR036236">
    <property type="entry name" value="Znf_C2H2_sf"/>
</dbReference>
<organism evidence="10 11">
    <name type="scientific">Geotrichum candidum</name>
    <name type="common">Oospora lactis</name>
    <name type="synonym">Dipodascus geotrichum</name>
    <dbReference type="NCBI Taxonomy" id="1173061"/>
    <lineage>
        <taxon>Eukaryota</taxon>
        <taxon>Fungi</taxon>
        <taxon>Dikarya</taxon>
        <taxon>Ascomycota</taxon>
        <taxon>Saccharomycotina</taxon>
        <taxon>Dipodascomycetes</taxon>
        <taxon>Dipodascales</taxon>
        <taxon>Dipodascaceae</taxon>
        <taxon>Geotrichum</taxon>
    </lineage>
</organism>
<dbReference type="GO" id="GO:0008270">
    <property type="term" value="F:zinc ion binding"/>
    <property type="evidence" value="ECO:0007669"/>
    <property type="project" value="UniProtKB-KW"/>
</dbReference>
<dbReference type="STRING" id="1173061.A0A0J9XK83"/>
<dbReference type="CDD" id="cd12148">
    <property type="entry name" value="fungal_TF_MHR"/>
    <property type="match status" value="1"/>
</dbReference>
<feature type="domain" description="C2H2-type" evidence="9">
    <location>
        <begin position="39"/>
        <end position="68"/>
    </location>
</feature>
<name>A0A0J9XK83_GEOCN</name>
<evidence type="ECO:0000256" key="5">
    <source>
        <dbReference type="ARBA" id="ARBA00022833"/>
    </source>
</evidence>
<dbReference type="Gene3D" id="3.30.160.60">
    <property type="entry name" value="Classic Zinc Finger"/>
    <property type="match status" value="1"/>
</dbReference>
<keyword evidence="3" id="KW-0677">Repeat</keyword>
<reference evidence="10" key="1">
    <citation type="submission" date="2014-03" db="EMBL/GenBank/DDBJ databases">
        <authorList>
            <person name="Casaregola S."/>
        </authorList>
    </citation>
    <scope>NUCLEOTIDE SEQUENCE [LARGE SCALE GENOMIC DNA]</scope>
    <source>
        <strain evidence="10">CLIB 918</strain>
    </source>
</reference>
<keyword evidence="4 7" id="KW-0863">Zinc-finger</keyword>
<gene>
    <name evidence="10" type="ORF">BN980_GECA32s01770g</name>
</gene>
<dbReference type="OrthoDB" id="1405595at2759"/>
<evidence type="ECO:0000256" key="4">
    <source>
        <dbReference type="ARBA" id="ARBA00022771"/>
    </source>
</evidence>
<evidence type="ECO:0000256" key="8">
    <source>
        <dbReference type="SAM" id="MobiDB-lite"/>
    </source>
</evidence>
<sequence length="879" mass="98455">MESHLSAGTTSSPSTSSPAHIEVSDSKPKKSRRGLKKSHKCEESGCGKSFTRLEHLLRHQLNHRPKEIFCCPWPDCNRKFVREDLKIRHEKRHTKRQGDTVVTASKLKRTTMLEIPSVEPNQSELEFMQNSPEPASKPDELSSFKEDPLIIDPTMLNQPGPSGSLNPDPLTLPGSTTDIISWLFSDAMLNNVRDPLLSPGMYTLESPMSLQNLLVPPALEDDSGIGELKRQQMLSFLPNIKAELVSHNLPEDFPFQKKYLNSYWANFHVQYPILHKPTFTPDKCPSGLLWIIIAIGAALIRENTLAKLIATPLRWAIFESEDFDPPVRLWVIQSLLLLEVYEKIMGDRKTHVRAHVHHGTTLQLIRRGALLTGASTSNDGHRSDSTFFDGADYLSSKNGDPWKRWIQGEATKRAALLAFVIDTHHSLSFSHPSLISIHEIRLSLPCSQTLWDSFPTTSEDHRKITNVITMPLIEAVKMTLNKKRLETGPFGRQVLLSGLLSIANQMQQRDILLDSIVWSNQAQASAPLINNNSYPAWKENIRNSYDFLGADFKLQIEQQIAALPDKRPIEFQTGTSFNVIGCADPFHHMAHIGLHVTMMDLYLYGGTPILFSQTSHKSDFEKAARNISNWANSPHGSDAVKHAIYFLDEMFSETPLHTCPNPWFNLTDTSAKANGSNSSDSSNTGSKTYQAKDDPVLHRPHIVFICTMIVWSYFYILDGPEAEFLQFSDMNQYQRTDPTLPPAIREQTSESIANIAFQKMMHIPSKTPGLEYIQWLSAKFMEEDKRVAAVAAAAAASSTATTNAADTSANAAPVSGSGATTGNLNFLACEGRNYLTGLLRVVIKALEDCQWTILCEDRRLLIHCLERSMGKIATKCHYF</sequence>
<dbReference type="GO" id="GO:0000785">
    <property type="term" value="C:chromatin"/>
    <property type="evidence" value="ECO:0007669"/>
    <property type="project" value="TreeGrafter"/>
</dbReference>
<dbReference type="GO" id="GO:0000978">
    <property type="term" value="F:RNA polymerase II cis-regulatory region sequence-specific DNA binding"/>
    <property type="evidence" value="ECO:0007669"/>
    <property type="project" value="InterPro"/>
</dbReference>
<evidence type="ECO:0000256" key="3">
    <source>
        <dbReference type="ARBA" id="ARBA00022737"/>
    </source>
</evidence>
<dbReference type="InterPro" id="IPR051059">
    <property type="entry name" value="VerF-like"/>
</dbReference>
<feature type="compositionally biased region" description="Basic residues" evidence="8">
    <location>
        <begin position="29"/>
        <end position="39"/>
    </location>
</feature>
<evidence type="ECO:0000256" key="6">
    <source>
        <dbReference type="ARBA" id="ARBA00023242"/>
    </source>
</evidence>
<comment type="caution">
    <text evidence="10">The sequence shown here is derived from an EMBL/GenBank/DDBJ whole genome shotgun (WGS) entry which is preliminary data.</text>
</comment>
<feature type="domain" description="C2H2-type" evidence="9">
    <location>
        <begin position="69"/>
        <end position="98"/>
    </location>
</feature>
<dbReference type="GO" id="GO:0000981">
    <property type="term" value="F:DNA-binding transcription factor activity, RNA polymerase II-specific"/>
    <property type="evidence" value="ECO:0007669"/>
    <property type="project" value="InterPro"/>
</dbReference>
<evidence type="ECO:0000313" key="10">
    <source>
        <dbReference type="EMBL" id="CDO58045.1"/>
    </source>
</evidence>
<feature type="compositionally biased region" description="Low complexity" evidence="8">
    <location>
        <begin position="9"/>
        <end position="18"/>
    </location>
</feature>
<accession>A0A0J9XK83</accession>